<accession>A0A1N6HIH7</accession>
<keyword evidence="9" id="KW-1185">Reference proteome</keyword>
<dbReference type="InterPro" id="IPR011900">
    <property type="entry name" value="GRX_bact"/>
</dbReference>
<evidence type="ECO:0000313" key="8">
    <source>
        <dbReference type="EMBL" id="SIO19601.1"/>
    </source>
</evidence>
<dbReference type="PROSITE" id="PS00195">
    <property type="entry name" value="GLUTAREDOXIN_1"/>
    <property type="match status" value="1"/>
</dbReference>
<evidence type="ECO:0000256" key="2">
    <source>
        <dbReference type="ARBA" id="ARBA00022448"/>
    </source>
</evidence>
<evidence type="ECO:0000313" key="9">
    <source>
        <dbReference type="Proteomes" id="UP000198461"/>
    </source>
</evidence>
<dbReference type="SUPFAM" id="SSF52833">
    <property type="entry name" value="Thioredoxin-like"/>
    <property type="match status" value="1"/>
</dbReference>
<keyword evidence="4" id="KW-1015">Disulfide bond</keyword>
<dbReference type="Gene3D" id="3.40.30.10">
    <property type="entry name" value="Glutaredoxin"/>
    <property type="match status" value="1"/>
</dbReference>
<dbReference type="GO" id="GO:0034599">
    <property type="term" value="P:cellular response to oxidative stress"/>
    <property type="evidence" value="ECO:0007669"/>
    <property type="project" value="TreeGrafter"/>
</dbReference>
<dbReference type="PANTHER" id="PTHR45694:SF18">
    <property type="entry name" value="GLUTAREDOXIN-1-RELATED"/>
    <property type="match status" value="1"/>
</dbReference>
<organism evidence="8 9">
    <name type="scientific">Sulfurivirga caldicuralii</name>
    <dbReference type="NCBI Taxonomy" id="364032"/>
    <lineage>
        <taxon>Bacteria</taxon>
        <taxon>Pseudomonadati</taxon>
        <taxon>Pseudomonadota</taxon>
        <taxon>Gammaproteobacteria</taxon>
        <taxon>Thiotrichales</taxon>
        <taxon>Piscirickettsiaceae</taxon>
        <taxon>Sulfurivirga</taxon>
    </lineage>
</organism>
<reference evidence="8 9" key="1">
    <citation type="submission" date="2016-11" db="EMBL/GenBank/DDBJ databases">
        <authorList>
            <person name="Jaros S."/>
            <person name="Januszkiewicz K."/>
            <person name="Wedrychowicz H."/>
        </authorList>
    </citation>
    <scope>NUCLEOTIDE SEQUENCE [LARGE SCALE GENOMIC DNA]</scope>
    <source>
        <strain evidence="8 9">DSM 17737</strain>
    </source>
</reference>
<dbReference type="Proteomes" id="UP000198461">
    <property type="component" value="Unassembled WGS sequence"/>
</dbReference>
<dbReference type="GO" id="GO:0015038">
    <property type="term" value="F:glutathione disulfide oxidoreductase activity"/>
    <property type="evidence" value="ECO:0007669"/>
    <property type="project" value="UniProtKB-UniRule"/>
</dbReference>
<proteinExistence type="inferred from homology"/>
<dbReference type="InterPro" id="IPR002109">
    <property type="entry name" value="Glutaredoxin"/>
</dbReference>
<sequence>MSDTKPGVVVYATQTCPYCTMARRLLDDKGVQYTLIDVGRDRALWQEMEALSGRSTVPQIFIGETHVGGCDDLHALEARGELDKLLEQEGISHE</sequence>
<feature type="domain" description="Glutaredoxin" evidence="7">
    <location>
        <begin position="8"/>
        <end position="67"/>
    </location>
</feature>
<dbReference type="PROSITE" id="PS51354">
    <property type="entry name" value="GLUTAREDOXIN_2"/>
    <property type="match status" value="1"/>
</dbReference>
<dbReference type="OrthoDB" id="9814618at2"/>
<dbReference type="AlphaFoldDB" id="A0A1N6HIH7"/>
<keyword evidence="6" id="KW-0963">Cytoplasm</keyword>
<evidence type="ECO:0000256" key="5">
    <source>
        <dbReference type="ARBA" id="ARBA00023284"/>
    </source>
</evidence>
<dbReference type="CDD" id="cd03418">
    <property type="entry name" value="GRX_GRXb_1_3_like"/>
    <property type="match status" value="1"/>
</dbReference>
<evidence type="ECO:0000256" key="1">
    <source>
        <dbReference type="ARBA" id="ARBA00007787"/>
    </source>
</evidence>
<dbReference type="GO" id="GO:0005737">
    <property type="term" value="C:cytoplasm"/>
    <property type="evidence" value="ECO:0007669"/>
    <property type="project" value="TreeGrafter"/>
</dbReference>
<comment type="function">
    <text evidence="6">Has a glutathione-disulfide oxidoreductase activity in the presence of NADPH and glutathione reductase. Reduces low molecular weight disulfides and proteins.</text>
</comment>
<evidence type="ECO:0000259" key="7">
    <source>
        <dbReference type="Pfam" id="PF00462"/>
    </source>
</evidence>
<keyword evidence="2 6" id="KW-0813">Transport</keyword>
<dbReference type="STRING" id="364032.SAMN05443662_1704"/>
<dbReference type="GO" id="GO:0045454">
    <property type="term" value="P:cell redox homeostasis"/>
    <property type="evidence" value="ECO:0007669"/>
    <property type="project" value="InterPro"/>
</dbReference>
<evidence type="ECO:0000256" key="4">
    <source>
        <dbReference type="ARBA" id="ARBA00023157"/>
    </source>
</evidence>
<keyword evidence="3 6" id="KW-0249">Electron transport</keyword>
<evidence type="ECO:0000256" key="3">
    <source>
        <dbReference type="ARBA" id="ARBA00022982"/>
    </source>
</evidence>
<dbReference type="PANTHER" id="PTHR45694">
    <property type="entry name" value="GLUTAREDOXIN 2"/>
    <property type="match status" value="1"/>
</dbReference>
<keyword evidence="5 6" id="KW-0676">Redox-active center</keyword>
<dbReference type="EMBL" id="FSRE01000005">
    <property type="protein sequence ID" value="SIO19601.1"/>
    <property type="molecule type" value="Genomic_DNA"/>
</dbReference>
<dbReference type="InterPro" id="IPR014025">
    <property type="entry name" value="Glutaredoxin_subgr"/>
</dbReference>
<dbReference type="NCBIfam" id="TIGR02181">
    <property type="entry name" value="GRX_bact"/>
    <property type="match status" value="1"/>
</dbReference>
<comment type="similarity">
    <text evidence="1 6">Belongs to the glutaredoxin family.</text>
</comment>
<protein>
    <recommendedName>
        <fullName evidence="6">Glutaredoxin</fullName>
    </recommendedName>
</protein>
<gene>
    <name evidence="8" type="ORF">SAMN05443662_1704</name>
</gene>
<dbReference type="Pfam" id="PF00462">
    <property type="entry name" value="Glutaredoxin"/>
    <property type="match status" value="1"/>
</dbReference>
<dbReference type="PRINTS" id="PR00160">
    <property type="entry name" value="GLUTAREDOXIN"/>
</dbReference>
<dbReference type="InterPro" id="IPR011767">
    <property type="entry name" value="GLR_AS"/>
</dbReference>
<name>A0A1N6HIH7_9GAMM</name>
<dbReference type="RefSeq" id="WP_074201977.1">
    <property type="nucleotide sequence ID" value="NZ_FSRE01000005.1"/>
</dbReference>
<dbReference type="InterPro" id="IPR036249">
    <property type="entry name" value="Thioredoxin-like_sf"/>
</dbReference>
<evidence type="ECO:0000256" key="6">
    <source>
        <dbReference type="RuleBase" id="RU364065"/>
    </source>
</evidence>